<keyword evidence="1" id="KW-0812">Transmembrane</keyword>
<reference evidence="3" key="1">
    <citation type="submission" date="2023-07" db="EMBL/GenBank/DDBJ databases">
        <authorList>
            <consortium name="CYATHOMIX"/>
        </authorList>
    </citation>
    <scope>NUCLEOTIDE SEQUENCE</scope>
    <source>
        <strain evidence="3">N/A</strain>
    </source>
</reference>
<comment type="caution">
    <text evidence="3">The sequence shown here is derived from an EMBL/GenBank/DDBJ whole genome shotgun (WGS) entry which is preliminary data.</text>
</comment>
<keyword evidence="1" id="KW-1133">Transmembrane helix</keyword>
<keyword evidence="1" id="KW-0472">Membrane</keyword>
<feature type="transmembrane region" description="Helical" evidence="1">
    <location>
        <begin position="145"/>
        <end position="165"/>
    </location>
</feature>
<accession>A0AA36H693</accession>
<dbReference type="InterPro" id="IPR019430">
    <property type="entry name" value="7TM_GPCR_serpentine_rcpt_Srx"/>
</dbReference>
<dbReference type="Pfam" id="PF10328">
    <property type="entry name" value="7TM_GPCR_Srx"/>
    <property type="match status" value="1"/>
</dbReference>
<dbReference type="AlphaFoldDB" id="A0AA36H693"/>
<feature type="transmembrane region" description="Helical" evidence="1">
    <location>
        <begin position="177"/>
        <end position="198"/>
    </location>
</feature>
<keyword evidence="4" id="KW-1185">Reference proteome</keyword>
<evidence type="ECO:0000313" key="3">
    <source>
        <dbReference type="EMBL" id="CAJ0604482.1"/>
    </source>
</evidence>
<name>A0AA36H693_CYLNA</name>
<dbReference type="EMBL" id="CATQJL010000305">
    <property type="protein sequence ID" value="CAJ0604482.1"/>
    <property type="molecule type" value="Genomic_DNA"/>
</dbReference>
<evidence type="ECO:0000256" key="1">
    <source>
        <dbReference type="SAM" id="Phobius"/>
    </source>
</evidence>
<feature type="transmembrane region" description="Helical" evidence="1">
    <location>
        <begin position="6"/>
        <end position="26"/>
    </location>
</feature>
<organism evidence="3 4">
    <name type="scientific">Cylicocyclus nassatus</name>
    <name type="common">Nematode worm</name>
    <dbReference type="NCBI Taxonomy" id="53992"/>
    <lineage>
        <taxon>Eukaryota</taxon>
        <taxon>Metazoa</taxon>
        <taxon>Ecdysozoa</taxon>
        <taxon>Nematoda</taxon>
        <taxon>Chromadorea</taxon>
        <taxon>Rhabditida</taxon>
        <taxon>Rhabditina</taxon>
        <taxon>Rhabditomorpha</taxon>
        <taxon>Strongyloidea</taxon>
        <taxon>Strongylidae</taxon>
        <taxon>Cylicocyclus</taxon>
    </lineage>
</organism>
<feature type="domain" description="7TM GPCR serpentine receptor class x (Srx)" evidence="2">
    <location>
        <begin position="12"/>
        <end position="77"/>
    </location>
</feature>
<evidence type="ECO:0000259" key="2">
    <source>
        <dbReference type="Pfam" id="PF10328"/>
    </source>
</evidence>
<gene>
    <name evidence="3" type="ORF">CYNAS_LOCUS16465</name>
</gene>
<protein>
    <recommendedName>
        <fullName evidence="2">7TM GPCR serpentine receptor class x (Srx) domain-containing protein</fullName>
    </recommendedName>
</protein>
<proteinExistence type="predicted"/>
<evidence type="ECO:0000313" key="4">
    <source>
        <dbReference type="Proteomes" id="UP001176961"/>
    </source>
</evidence>
<dbReference type="Proteomes" id="UP001176961">
    <property type="component" value="Unassembled WGS sequence"/>
</dbReference>
<dbReference type="PANTHER" id="PTHR23017:SF3">
    <property type="entry name" value="G-PROTEIN COUPLED RECEPTORS FAMILY 1 PROFILE DOMAIN-CONTAINING PROTEIN"/>
    <property type="match status" value="1"/>
</dbReference>
<dbReference type="PANTHER" id="PTHR23017">
    <property type="entry name" value="SERPENTINE RECEPTOR, CLASS X"/>
    <property type="match status" value="1"/>
</dbReference>
<sequence>MDSVIAGTITIALGIFGCIINIVAIVQTLKEASLQKEFGYLCVSKLTANVGTLSLNTMWSGPAMLFHLDVNTTSSFVGARFVVSSQLLFLFDTETCTRGVNMWYTLAAPGFWLSFSRQFISEELMRTRTTYFARQLIVLKKNVRLYVQGCLMAGCFAVIVVSFHVLAPQASSKWKVFVFTLCIEEIANTVVGLVILFFNRSLTFRICT</sequence>